<protein>
    <submittedName>
        <fullName evidence="1">Uncharacterized protein</fullName>
    </submittedName>
</protein>
<proteinExistence type="predicted"/>
<gene>
    <name evidence="1" type="ORF">G2W53_044461</name>
</gene>
<dbReference type="AlphaFoldDB" id="A0A834SEL4"/>
<dbReference type="Proteomes" id="UP000634136">
    <property type="component" value="Unassembled WGS sequence"/>
</dbReference>
<comment type="caution">
    <text evidence="1">The sequence shown here is derived from an EMBL/GenBank/DDBJ whole genome shotgun (WGS) entry which is preliminary data.</text>
</comment>
<dbReference type="EMBL" id="JAAIUW010000050">
    <property type="protein sequence ID" value="KAF7801015.1"/>
    <property type="molecule type" value="Genomic_DNA"/>
</dbReference>
<sequence>MPNCVEFHPLHLFRSSHRNLPLFFISYNLISSPQVGFHFTTQSSISSSYYSILVWIRILPLMKSAALGVGVVEIL</sequence>
<name>A0A834SEL4_9FABA</name>
<reference evidence="1" key="1">
    <citation type="submission" date="2020-09" db="EMBL/GenBank/DDBJ databases">
        <title>Genome-Enabled Discovery of Anthraquinone Biosynthesis in Senna tora.</title>
        <authorList>
            <person name="Kang S.-H."/>
            <person name="Pandey R.P."/>
            <person name="Lee C.-M."/>
            <person name="Sim J.-S."/>
            <person name="Jeong J.-T."/>
            <person name="Choi B.-S."/>
            <person name="Jung M."/>
            <person name="Ginzburg D."/>
            <person name="Zhao K."/>
            <person name="Won S.Y."/>
            <person name="Oh T.-J."/>
            <person name="Yu Y."/>
            <person name="Kim N.-H."/>
            <person name="Lee O.R."/>
            <person name="Lee T.-H."/>
            <person name="Bashyal P."/>
            <person name="Kim T.-S."/>
            <person name="Lee W.-H."/>
            <person name="Kawkins C."/>
            <person name="Kim C.-K."/>
            <person name="Kim J.S."/>
            <person name="Ahn B.O."/>
            <person name="Rhee S.Y."/>
            <person name="Sohng J.K."/>
        </authorList>
    </citation>
    <scope>NUCLEOTIDE SEQUENCE</scope>
    <source>
        <tissue evidence="1">Leaf</tissue>
    </source>
</reference>
<evidence type="ECO:0000313" key="2">
    <source>
        <dbReference type="Proteomes" id="UP000634136"/>
    </source>
</evidence>
<organism evidence="1 2">
    <name type="scientific">Senna tora</name>
    <dbReference type="NCBI Taxonomy" id="362788"/>
    <lineage>
        <taxon>Eukaryota</taxon>
        <taxon>Viridiplantae</taxon>
        <taxon>Streptophyta</taxon>
        <taxon>Embryophyta</taxon>
        <taxon>Tracheophyta</taxon>
        <taxon>Spermatophyta</taxon>
        <taxon>Magnoliopsida</taxon>
        <taxon>eudicotyledons</taxon>
        <taxon>Gunneridae</taxon>
        <taxon>Pentapetalae</taxon>
        <taxon>rosids</taxon>
        <taxon>fabids</taxon>
        <taxon>Fabales</taxon>
        <taxon>Fabaceae</taxon>
        <taxon>Caesalpinioideae</taxon>
        <taxon>Cassia clade</taxon>
        <taxon>Senna</taxon>
    </lineage>
</organism>
<accession>A0A834SEL4</accession>
<keyword evidence="2" id="KW-1185">Reference proteome</keyword>
<evidence type="ECO:0000313" key="1">
    <source>
        <dbReference type="EMBL" id="KAF7801015.1"/>
    </source>
</evidence>